<accession>A0A4C1T441</accession>
<reference evidence="1 2" key="1">
    <citation type="journal article" date="2019" name="Commun. Biol.">
        <title>The bagworm genome reveals a unique fibroin gene that provides high tensile strength.</title>
        <authorList>
            <person name="Kono N."/>
            <person name="Nakamura H."/>
            <person name="Ohtoshi R."/>
            <person name="Tomita M."/>
            <person name="Numata K."/>
            <person name="Arakawa K."/>
        </authorList>
    </citation>
    <scope>NUCLEOTIDE SEQUENCE [LARGE SCALE GENOMIC DNA]</scope>
</reference>
<comment type="caution">
    <text evidence="1">The sequence shown here is derived from an EMBL/GenBank/DDBJ whole genome shotgun (WGS) entry which is preliminary data.</text>
</comment>
<dbReference type="AlphaFoldDB" id="A0A4C1T441"/>
<keyword evidence="2" id="KW-1185">Reference proteome</keyword>
<dbReference type="EMBL" id="BGZK01008389">
    <property type="protein sequence ID" value="GBP08218.1"/>
    <property type="molecule type" value="Genomic_DNA"/>
</dbReference>
<gene>
    <name evidence="1" type="ORF">EVAR_91728_1</name>
</gene>
<sequence length="117" mass="13376">MKRRRGLLFQYRLRKRSRCRCRHRHPQSIRIEDIRSPSCDVTNKITLVCFVPTIRIKTTALPETESAQNSPVSALKCMATPPKLKCMRNGCTTHKMQSGASDTVASRHLVEARLNKV</sequence>
<protein>
    <submittedName>
        <fullName evidence="1">Uncharacterized protein</fullName>
    </submittedName>
</protein>
<organism evidence="1 2">
    <name type="scientific">Eumeta variegata</name>
    <name type="common">Bagworm moth</name>
    <name type="synonym">Eumeta japonica</name>
    <dbReference type="NCBI Taxonomy" id="151549"/>
    <lineage>
        <taxon>Eukaryota</taxon>
        <taxon>Metazoa</taxon>
        <taxon>Ecdysozoa</taxon>
        <taxon>Arthropoda</taxon>
        <taxon>Hexapoda</taxon>
        <taxon>Insecta</taxon>
        <taxon>Pterygota</taxon>
        <taxon>Neoptera</taxon>
        <taxon>Endopterygota</taxon>
        <taxon>Lepidoptera</taxon>
        <taxon>Glossata</taxon>
        <taxon>Ditrysia</taxon>
        <taxon>Tineoidea</taxon>
        <taxon>Psychidae</taxon>
        <taxon>Oiketicinae</taxon>
        <taxon>Eumeta</taxon>
    </lineage>
</organism>
<name>A0A4C1T441_EUMVA</name>
<proteinExistence type="predicted"/>
<evidence type="ECO:0000313" key="1">
    <source>
        <dbReference type="EMBL" id="GBP08218.1"/>
    </source>
</evidence>
<dbReference type="Proteomes" id="UP000299102">
    <property type="component" value="Unassembled WGS sequence"/>
</dbReference>
<evidence type="ECO:0000313" key="2">
    <source>
        <dbReference type="Proteomes" id="UP000299102"/>
    </source>
</evidence>